<keyword evidence="4" id="KW-1185">Reference proteome</keyword>
<keyword evidence="1" id="KW-0175">Coiled coil</keyword>
<comment type="caution">
    <text evidence="3">The sequence shown here is derived from an EMBL/GenBank/DDBJ whole genome shotgun (WGS) entry which is preliminary data.</text>
</comment>
<reference evidence="3 4" key="1">
    <citation type="submission" date="2021-06" db="EMBL/GenBank/DDBJ databases">
        <authorList>
            <person name="Kallberg Y."/>
            <person name="Tangrot J."/>
            <person name="Rosling A."/>
        </authorList>
    </citation>
    <scope>NUCLEOTIDE SEQUENCE [LARGE SCALE GENOMIC DNA]</scope>
    <source>
        <strain evidence="3 4">120-4 pot B 10/14</strain>
    </source>
</reference>
<organism evidence="3 4">
    <name type="scientific">Gigaspora margarita</name>
    <dbReference type="NCBI Taxonomy" id="4874"/>
    <lineage>
        <taxon>Eukaryota</taxon>
        <taxon>Fungi</taxon>
        <taxon>Fungi incertae sedis</taxon>
        <taxon>Mucoromycota</taxon>
        <taxon>Glomeromycotina</taxon>
        <taxon>Glomeromycetes</taxon>
        <taxon>Diversisporales</taxon>
        <taxon>Gigasporaceae</taxon>
        <taxon>Gigaspora</taxon>
    </lineage>
</organism>
<dbReference type="Gene3D" id="1.10.510.10">
    <property type="entry name" value="Transferase(Phosphotransferase) domain 1"/>
    <property type="match status" value="1"/>
</dbReference>
<dbReference type="InterPro" id="IPR011990">
    <property type="entry name" value="TPR-like_helical_dom_sf"/>
</dbReference>
<evidence type="ECO:0000256" key="1">
    <source>
        <dbReference type="SAM" id="Coils"/>
    </source>
</evidence>
<dbReference type="InterPro" id="IPR000719">
    <property type="entry name" value="Prot_kinase_dom"/>
</dbReference>
<name>A0ABN7UUB0_GIGMA</name>
<gene>
    <name evidence="3" type="ORF">GMARGA_LOCUS10766</name>
</gene>
<dbReference type="PROSITE" id="PS50011">
    <property type="entry name" value="PROTEIN_KINASE_DOM"/>
    <property type="match status" value="1"/>
</dbReference>
<dbReference type="Gene3D" id="1.25.40.10">
    <property type="entry name" value="Tetratricopeptide repeat domain"/>
    <property type="match status" value="1"/>
</dbReference>
<dbReference type="SUPFAM" id="SSF56112">
    <property type="entry name" value="Protein kinase-like (PK-like)"/>
    <property type="match status" value="1"/>
</dbReference>
<dbReference type="Proteomes" id="UP000789901">
    <property type="component" value="Unassembled WGS sequence"/>
</dbReference>
<protein>
    <submittedName>
        <fullName evidence="3">2271_t:CDS:1</fullName>
    </submittedName>
</protein>
<evidence type="ECO:0000313" key="3">
    <source>
        <dbReference type="EMBL" id="CAG8677373.1"/>
    </source>
</evidence>
<feature type="domain" description="Protein kinase" evidence="2">
    <location>
        <begin position="6"/>
        <end position="261"/>
    </location>
</feature>
<accession>A0ABN7UUB0</accession>
<evidence type="ECO:0000313" key="4">
    <source>
        <dbReference type="Proteomes" id="UP000789901"/>
    </source>
</evidence>
<dbReference type="SMART" id="SM00671">
    <property type="entry name" value="SEL1"/>
    <property type="match status" value="2"/>
</dbReference>
<feature type="coiled-coil region" evidence="1">
    <location>
        <begin position="757"/>
        <end position="784"/>
    </location>
</feature>
<dbReference type="InterPro" id="IPR011009">
    <property type="entry name" value="Kinase-like_dom_sf"/>
</dbReference>
<dbReference type="SUPFAM" id="SSF81901">
    <property type="entry name" value="HCP-like"/>
    <property type="match status" value="1"/>
</dbReference>
<evidence type="ECO:0000259" key="2">
    <source>
        <dbReference type="PROSITE" id="PS50011"/>
    </source>
</evidence>
<dbReference type="Pfam" id="PF07714">
    <property type="entry name" value="PK_Tyr_Ser-Thr"/>
    <property type="match status" value="1"/>
</dbReference>
<sequence length="1224" mass="142046">MADEYQHVQKLIDNGKIQELEDSEEPKELIKSDDQKKRIFYTKRVILSELLDVKNSIKGVERLLLQLMTFQHENILNYYGLTYENERYYIVHDHANNGNLRSYIKGNQLSWDENLLLALQIVNGLKFLHDKLIIHSGLDPENILLHESTPKLANIGTATLDTRYSPPEYLDKRQINDRKKLNIYSLGVLLWEISSRGVEPFQNYDDDDSSLAVKIIDGVRKISKNGTPLKYVELYKKCWDGNHVKRPNCSEVLESLENISIYEVCNEKTDEKESYDYETLKYPLDQELTLNIDDLEATVERKRKFIDRFHLTKGFNRDKYLFVAAKKDILENYEDVGAVRLDFTPIVYRANRKTEPWQSLNKFNLYKTLGSQDPFDGADILRIQIPVGTLEYHCDPNKEFIQEIQDALNIPKIEEKRKRLIEIFNDYGNYVITKVTIGGAIMINCSEVSDIESIERLQAYLYWGISYAKGEAMPIFENGSLNDFPILRPSPPKKMENVKGLYTWLKGLYDCDDVALILYEDYKPSYDLLDEKLKQEVLDCFSLVLPNEPPPKLIPDLPDNFEEISFSKWISESSLLLVHMRDWIERFSLRYGVFLRRSNIGYGKKMAFKFLKEPKITSINQIYISLKHSQTKKEVYFLENDFNINKVDELKLNQIPFIDYASLNYPLENFQYSEKQPSSTIYCQIKYYAAEISFDIQSIIPSESYYEAVNTAIKSPQPYKELSEVFGNVYGHILPKSFIIGGSLKNSYDLDCPLEVNAIESQEIKVKENELDSLQDIINKNLSEWSEKYNIDTTLFISNDGKAIEKDKIKVWLNSLKDNPETWNIISYEDVVPAYKGVKQLREDFPADDDYQIYGNIAKKKFNDSGESCWEKISEVEVTFTHPNKYGLKKDETAVIWFVVGKIKGYCKHGFRDVEITCGTKDINSTQTEVIIETDAISTDYVLAISYAHKPIDNINVHYSINFDYWNENMIALEILKQDIQLEYSGHTSNEDLCESSDDEKENTNNELQEKITLNWCIINTNGKELMNDNKISPWNIYGNIISEEKKKEAKSSYYLPTYTPMRLEDAISQHIKPKGDKLDAWKTFIKLWNECGDATATYMIGFYLGNNILNAHKNFYNEILDGDSIEQATMRFYKESADCGNQYGQLQYAIELYHGSKVLSDKREAKKYFKLSAEQGNLDAMFNLGGLLFVDKNPKGKEWIIRAAKLGHEKSIQFCNKRNIIFK</sequence>
<dbReference type="InterPro" id="IPR001245">
    <property type="entry name" value="Ser-Thr/Tyr_kinase_cat_dom"/>
</dbReference>
<dbReference type="EMBL" id="CAJVQB010006111">
    <property type="protein sequence ID" value="CAG8677373.1"/>
    <property type="molecule type" value="Genomic_DNA"/>
</dbReference>
<dbReference type="PANTHER" id="PTHR44329">
    <property type="entry name" value="SERINE/THREONINE-PROTEIN KINASE TNNI3K-RELATED"/>
    <property type="match status" value="1"/>
</dbReference>
<dbReference type="InterPro" id="IPR006597">
    <property type="entry name" value="Sel1-like"/>
</dbReference>
<proteinExistence type="predicted"/>
<dbReference type="InterPro" id="IPR051681">
    <property type="entry name" value="Ser/Thr_Kinases-Pseudokinases"/>
</dbReference>